<proteinExistence type="predicted"/>
<feature type="compositionally biased region" description="Low complexity" evidence="1">
    <location>
        <begin position="171"/>
        <end position="189"/>
    </location>
</feature>
<protein>
    <recommendedName>
        <fullName evidence="4">HMG box domain-containing protein</fullName>
    </recommendedName>
</protein>
<evidence type="ECO:0008006" key="4">
    <source>
        <dbReference type="Google" id="ProtNLM"/>
    </source>
</evidence>
<accession>A0A397IKB0</accession>
<dbReference type="AlphaFoldDB" id="A0A397IKB0"/>
<dbReference type="EMBL" id="PQFF01000186">
    <property type="protein sequence ID" value="RHZ76371.1"/>
    <property type="molecule type" value="Genomic_DNA"/>
</dbReference>
<sequence length="282" mass="32270">MSTGTETTTAASDASVVAAAIVNNSSPTITPTEWIFIDESNTINSPPTQSLNPHPTPDPEIFKRIIILFPPKIKPSDLICRNKKNGELLSRATNKFLIYRNEYSKELSKQLESYGCNKLSIREVSRMAAMAWKKNQEKLKENMKISQENSTYYQSWDHVNYQNNDSKKDNNNNNNNDNNNNNNNNNNTNITIRSVTNGSYGLEKESRKVKRKYEDIAREVEKIHVKLLLSSSTYYQSWDHVNYQNNDSKKDNNNNNNNDNNNNNNNNNNTNITIVISIILIT</sequence>
<feature type="compositionally biased region" description="Low complexity" evidence="1">
    <location>
        <begin position="253"/>
        <end position="269"/>
    </location>
</feature>
<name>A0A397IKB0_9GLOM</name>
<evidence type="ECO:0000256" key="1">
    <source>
        <dbReference type="SAM" id="MobiDB-lite"/>
    </source>
</evidence>
<evidence type="ECO:0000313" key="3">
    <source>
        <dbReference type="Proteomes" id="UP000266861"/>
    </source>
</evidence>
<keyword evidence="3" id="KW-1185">Reference proteome</keyword>
<dbReference type="OrthoDB" id="2422923at2759"/>
<organism evidence="2 3">
    <name type="scientific">Diversispora epigaea</name>
    <dbReference type="NCBI Taxonomy" id="1348612"/>
    <lineage>
        <taxon>Eukaryota</taxon>
        <taxon>Fungi</taxon>
        <taxon>Fungi incertae sedis</taxon>
        <taxon>Mucoromycota</taxon>
        <taxon>Glomeromycotina</taxon>
        <taxon>Glomeromycetes</taxon>
        <taxon>Diversisporales</taxon>
        <taxon>Diversisporaceae</taxon>
        <taxon>Diversispora</taxon>
    </lineage>
</organism>
<comment type="caution">
    <text evidence="2">The sequence shown here is derived from an EMBL/GenBank/DDBJ whole genome shotgun (WGS) entry which is preliminary data.</text>
</comment>
<feature type="region of interest" description="Disordered" evidence="1">
    <location>
        <begin position="243"/>
        <end position="269"/>
    </location>
</feature>
<evidence type="ECO:0000313" key="2">
    <source>
        <dbReference type="EMBL" id="RHZ76371.1"/>
    </source>
</evidence>
<feature type="region of interest" description="Disordered" evidence="1">
    <location>
        <begin position="161"/>
        <end position="196"/>
    </location>
</feature>
<dbReference type="InterPro" id="IPR036910">
    <property type="entry name" value="HMG_box_dom_sf"/>
</dbReference>
<dbReference type="Proteomes" id="UP000266861">
    <property type="component" value="Unassembled WGS sequence"/>
</dbReference>
<gene>
    <name evidence="2" type="ORF">Glove_198g16</name>
</gene>
<reference evidence="2 3" key="1">
    <citation type="submission" date="2018-08" db="EMBL/GenBank/DDBJ databases">
        <title>Genome and evolution of the arbuscular mycorrhizal fungus Diversispora epigaea (formerly Glomus versiforme) and its bacterial endosymbionts.</title>
        <authorList>
            <person name="Sun X."/>
            <person name="Fei Z."/>
            <person name="Harrison M."/>
        </authorList>
    </citation>
    <scope>NUCLEOTIDE SEQUENCE [LARGE SCALE GENOMIC DNA]</scope>
    <source>
        <strain evidence="2 3">IT104</strain>
    </source>
</reference>
<dbReference type="SUPFAM" id="SSF47095">
    <property type="entry name" value="HMG-box"/>
    <property type="match status" value="1"/>
</dbReference>